<reference evidence="2 3" key="1">
    <citation type="submission" date="2014-10" db="EMBL/GenBank/DDBJ databases">
        <title>Draft genome sequence of the proteorhodopsin-containing marine bacterium Dokdonia donghaensis.</title>
        <authorList>
            <person name="Gomez-Consarnau L."/>
            <person name="Gonzalez J.M."/>
            <person name="Riedel T."/>
            <person name="Jaenicke S."/>
            <person name="Wagner-Doebler I."/>
            <person name="Fuhrman J.A."/>
        </authorList>
    </citation>
    <scope>NUCLEOTIDE SEQUENCE [LARGE SCALE GENOMIC DNA]</scope>
    <source>
        <strain evidence="2 3">DSW-1</strain>
    </source>
</reference>
<dbReference type="KEGG" id="ddo:I597_0415"/>
<dbReference type="Proteomes" id="UP000030140">
    <property type="component" value="Unassembled WGS sequence"/>
</dbReference>
<dbReference type="RefSeq" id="WP_035325921.1">
    <property type="nucleotide sequence ID" value="NZ_CP015125.1"/>
</dbReference>
<dbReference type="PROSITE" id="PS51257">
    <property type="entry name" value="PROKAR_LIPOPROTEIN"/>
    <property type="match status" value="1"/>
</dbReference>
<comment type="caution">
    <text evidence="2">The sequence shown here is derived from an EMBL/GenBank/DDBJ whole genome shotgun (WGS) entry which is preliminary data.</text>
</comment>
<evidence type="ECO:0000256" key="1">
    <source>
        <dbReference type="SAM" id="SignalP"/>
    </source>
</evidence>
<accession>A0A0A2GWP2</accession>
<feature type="signal peptide" evidence="1">
    <location>
        <begin position="1"/>
        <end position="25"/>
    </location>
</feature>
<name>A0A0A2GWP2_9FLAO</name>
<sequence length="114" mass="12800">MKKKLFITGIILVTGLMLASCGQKATTEEKAKEETTMSFDTTGYTSGTIVQSKAEGDCEWTIKLKDGRFLDPMAIDKDFMKDGATVWIKFLPQRRMQRCDKASPVAISEIKLRE</sequence>
<gene>
    <name evidence="2" type="ORF">NV36_07730</name>
</gene>
<keyword evidence="1" id="KW-0732">Signal</keyword>
<proteinExistence type="predicted"/>
<dbReference type="EMBL" id="JSAQ01000001">
    <property type="protein sequence ID" value="KGO06746.1"/>
    <property type="molecule type" value="Genomic_DNA"/>
</dbReference>
<keyword evidence="3" id="KW-1185">Reference proteome</keyword>
<evidence type="ECO:0008006" key="4">
    <source>
        <dbReference type="Google" id="ProtNLM"/>
    </source>
</evidence>
<evidence type="ECO:0000313" key="3">
    <source>
        <dbReference type="Proteomes" id="UP000030140"/>
    </source>
</evidence>
<dbReference type="PATRIC" id="fig|1300343.5.peg.418"/>
<dbReference type="AlphaFoldDB" id="A0A0A2GWP2"/>
<dbReference type="OrthoDB" id="1162264at2"/>
<protein>
    <recommendedName>
        <fullName evidence="4">Lipoprotein</fullName>
    </recommendedName>
</protein>
<feature type="chain" id="PRO_5001999224" description="Lipoprotein" evidence="1">
    <location>
        <begin position="26"/>
        <end position="114"/>
    </location>
</feature>
<evidence type="ECO:0000313" key="2">
    <source>
        <dbReference type="EMBL" id="KGO06746.1"/>
    </source>
</evidence>
<organism evidence="2 3">
    <name type="scientific">Dokdonia donghaensis DSW-1</name>
    <dbReference type="NCBI Taxonomy" id="1300343"/>
    <lineage>
        <taxon>Bacteria</taxon>
        <taxon>Pseudomonadati</taxon>
        <taxon>Bacteroidota</taxon>
        <taxon>Flavobacteriia</taxon>
        <taxon>Flavobacteriales</taxon>
        <taxon>Flavobacteriaceae</taxon>
        <taxon>Dokdonia</taxon>
    </lineage>
</organism>